<accession>A0A5M9R535</accession>
<reference evidence="1 2" key="1">
    <citation type="submission" date="2019-09" db="EMBL/GenBank/DDBJ databases">
        <title>Draft genome sequence of various Type strains from the CCUG.</title>
        <authorList>
            <person name="Pineiro-Iglesias B."/>
            <person name="Tunovic T."/>
            <person name="Unosson C."/>
            <person name="Inganas E."/>
            <person name="Ohlen M."/>
            <person name="Cardew S."/>
            <person name="Jensie-Markopoulos S."/>
            <person name="Salva-Serra F."/>
            <person name="Jaen-Luchoro D."/>
            <person name="Karlsson R."/>
            <person name="Svensson-Stadler L."/>
            <person name="Chun J."/>
            <person name="Moore E."/>
        </authorList>
    </citation>
    <scope>NUCLEOTIDE SEQUENCE [LARGE SCALE GENOMIC DNA]</scope>
    <source>
        <strain evidence="1 2">CCUG 53682T</strain>
    </source>
</reference>
<gene>
    <name evidence="1" type="ORF">F4V73_10600</name>
</gene>
<comment type="caution">
    <text evidence="1">The sequence shown here is derived from an EMBL/GenBank/DDBJ whole genome shotgun (WGS) entry which is preliminary data.</text>
</comment>
<dbReference type="EMBL" id="VXKB01000002">
    <property type="protein sequence ID" value="KAA8715418.1"/>
    <property type="molecule type" value="Genomic_DNA"/>
</dbReference>
<sequence length="81" mass="8793">MADVVNTGFSFEEIPAHFEANIKSDNTKLLALMGKVKTGSTAYDMAQLQTTSSSLSMKLSALSAIVRQHKENMSTPLGNMR</sequence>
<dbReference type="OrthoDB" id="6459875at2"/>
<dbReference type="AlphaFoldDB" id="A0A5M9R535"/>
<evidence type="ECO:0000313" key="1">
    <source>
        <dbReference type="EMBL" id="KAA8715418.1"/>
    </source>
</evidence>
<protein>
    <submittedName>
        <fullName evidence="1">Uncharacterized protein</fullName>
    </submittedName>
</protein>
<organism evidence="1 2">
    <name type="scientific">Morganella psychrotolerans</name>
    <dbReference type="NCBI Taxonomy" id="368603"/>
    <lineage>
        <taxon>Bacteria</taxon>
        <taxon>Pseudomonadati</taxon>
        <taxon>Pseudomonadota</taxon>
        <taxon>Gammaproteobacteria</taxon>
        <taxon>Enterobacterales</taxon>
        <taxon>Morganellaceae</taxon>
        <taxon>Morganella</taxon>
    </lineage>
</organism>
<proteinExistence type="predicted"/>
<dbReference type="RefSeq" id="WP_067366391.1">
    <property type="nucleotide sequence ID" value="NZ_BAAAFS010000002.1"/>
</dbReference>
<dbReference type="Proteomes" id="UP000322181">
    <property type="component" value="Unassembled WGS sequence"/>
</dbReference>
<evidence type="ECO:0000313" key="2">
    <source>
        <dbReference type="Proteomes" id="UP000322181"/>
    </source>
</evidence>
<name>A0A5M9R535_9GAMM</name>